<keyword evidence="22" id="KW-1185">Reference proteome</keyword>
<dbReference type="FunFam" id="1.10.420.10:FF:000007">
    <property type="entry name" value="Peroxidase"/>
    <property type="match status" value="1"/>
</dbReference>
<accession>A0A803Q219</accession>
<evidence type="ECO:0000256" key="14">
    <source>
        <dbReference type="ARBA" id="ARBA00023324"/>
    </source>
</evidence>
<keyword evidence="11 19" id="KW-0560">Oxidoreductase</keyword>
<evidence type="ECO:0000259" key="20">
    <source>
        <dbReference type="PROSITE" id="PS50873"/>
    </source>
</evidence>
<dbReference type="PANTHER" id="PTHR31517:SF59">
    <property type="entry name" value="PEROXIDASE"/>
    <property type="match status" value="1"/>
</dbReference>
<feature type="signal peptide" evidence="19">
    <location>
        <begin position="1"/>
        <end position="30"/>
    </location>
</feature>
<sequence>MERSEERKRLHSLPILVIVVVLSLCQLSEAAIGLQTPMKLRRSFYKYYNTCKDAEAYVNHQVQISWKSDKSIVAKLLRLTYSDCFVTGCDASILLNGPKSEKTALENRGLGGFALIDDIKKVLEERCPGVVSCADILQLATRDAVHLSGGPSYIILTGRRDGMTSSASSVNIPSPSMSVNETLAYFNSKGLDVRDMATLLGAHTLGRTHCRNIEDRLYNFKGTKRPDPTMKPELVQSLRKQCPERLRKGQSDPLVYLNPESGSHYSFTESFYRRVNNNQAILGVDQQLLYREDTKDLTDQFAASLQDFKLSIALSMNRMGNINVLTGNQGEIRRTCSITNKDNPLLK</sequence>
<dbReference type="Proteomes" id="UP000596661">
    <property type="component" value="Chromosome 7"/>
</dbReference>
<keyword evidence="10 16" id="KW-0106">Calcium</keyword>
<keyword evidence="5 19" id="KW-0964">Secreted</keyword>
<evidence type="ECO:0000256" key="12">
    <source>
        <dbReference type="ARBA" id="ARBA00023004"/>
    </source>
</evidence>
<keyword evidence="14 19" id="KW-0376">Hydrogen peroxide</keyword>
<feature type="disulfide bond" evidence="18">
    <location>
        <begin position="133"/>
        <end position="336"/>
    </location>
</feature>
<keyword evidence="7 19" id="KW-0349">Heme</keyword>
<dbReference type="Gene3D" id="1.10.520.10">
    <property type="match status" value="1"/>
</dbReference>
<feature type="disulfide bond" evidence="18">
    <location>
        <begin position="51"/>
        <end position="127"/>
    </location>
</feature>
<feature type="domain" description="Plant heme peroxidase family profile" evidence="20">
    <location>
        <begin position="39"/>
        <end position="340"/>
    </location>
</feature>
<dbReference type="OrthoDB" id="2113341at2759"/>
<evidence type="ECO:0000256" key="6">
    <source>
        <dbReference type="ARBA" id="ARBA00022559"/>
    </source>
</evidence>
<dbReference type="InterPro" id="IPR002016">
    <property type="entry name" value="Haem_peroxidase"/>
</dbReference>
<evidence type="ECO:0000256" key="9">
    <source>
        <dbReference type="ARBA" id="ARBA00022729"/>
    </source>
</evidence>
<keyword evidence="6 19" id="KW-0575">Peroxidase</keyword>
<reference evidence="21" key="2">
    <citation type="submission" date="2021-03" db="UniProtKB">
        <authorList>
            <consortium name="EnsemblPlants"/>
        </authorList>
    </citation>
    <scope>IDENTIFICATION</scope>
</reference>
<dbReference type="EnsemblPlants" id="evm.model.07.1285">
    <property type="protein sequence ID" value="cds.evm.model.07.1285"/>
    <property type="gene ID" value="evm.TU.07.1285"/>
</dbReference>
<dbReference type="InterPro" id="IPR019793">
    <property type="entry name" value="Peroxidases_heam-ligand_BS"/>
</dbReference>
<dbReference type="CDD" id="cd00693">
    <property type="entry name" value="secretory_peroxidase"/>
    <property type="match status" value="1"/>
</dbReference>
<comment type="similarity">
    <text evidence="3">Belongs to the peroxidase family. Ascorbate peroxidase subfamily.</text>
</comment>
<keyword evidence="8 16" id="KW-0479">Metal-binding</keyword>
<dbReference type="PRINTS" id="PR00461">
    <property type="entry name" value="PLPEROXIDASE"/>
</dbReference>
<dbReference type="EC" id="1.11.1.7" evidence="4 19"/>
<dbReference type="PRINTS" id="PR00458">
    <property type="entry name" value="PEROXIDASE"/>
</dbReference>
<evidence type="ECO:0000256" key="16">
    <source>
        <dbReference type="PIRSR" id="PIRSR600823-3"/>
    </source>
</evidence>
<evidence type="ECO:0000256" key="11">
    <source>
        <dbReference type="ARBA" id="ARBA00023002"/>
    </source>
</evidence>
<dbReference type="PANTHER" id="PTHR31517">
    <property type="match status" value="1"/>
</dbReference>
<dbReference type="OMA" id="NCRFTNK"/>
<evidence type="ECO:0000256" key="3">
    <source>
        <dbReference type="ARBA" id="ARBA00006873"/>
    </source>
</evidence>
<evidence type="ECO:0000256" key="5">
    <source>
        <dbReference type="ARBA" id="ARBA00022525"/>
    </source>
</evidence>
<evidence type="ECO:0000256" key="7">
    <source>
        <dbReference type="ARBA" id="ARBA00022617"/>
    </source>
</evidence>
<evidence type="ECO:0000256" key="4">
    <source>
        <dbReference type="ARBA" id="ARBA00012313"/>
    </source>
</evidence>
<proteinExistence type="inferred from homology"/>
<dbReference type="GO" id="GO:0042744">
    <property type="term" value="P:hydrogen peroxide catabolic process"/>
    <property type="evidence" value="ECO:0007669"/>
    <property type="project" value="UniProtKB-KW"/>
</dbReference>
<evidence type="ECO:0000256" key="8">
    <source>
        <dbReference type="ARBA" id="ARBA00022723"/>
    </source>
</evidence>
<feature type="disulfide bond" evidence="18">
    <location>
        <begin position="84"/>
        <end position="89"/>
    </location>
</feature>
<feature type="binding site" evidence="16">
    <location>
        <position position="86"/>
    </location>
    <ligand>
        <name>Ca(2+)</name>
        <dbReference type="ChEBI" id="CHEBI:29108"/>
        <label>1</label>
    </ligand>
</feature>
<evidence type="ECO:0000256" key="1">
    <source>
        <dbReference type="ARBA" id="ARBA00000189"/>
    </source>
</evidence>
<feature type="chain" id="PRO_5031591806" description="Peroxidase" evidence="19">
    <location>
        <begin position="31"/>
        <end position="347"/>
    </location>
</feature>
<comment type="catalytic activity">
    <reaction evidence="1 19">
        <text>2 a phenolic donor + H2O2 = 2 a phenolic radical donor + 2 H2O</text>
        <dbReference type="Rhea" id="RHEA:56136"/>
        <dbReference type="ChEBI" id="CHEBI:15377"/>
        <dbReference type="ChEBI" id="CHEBI:16240"/>
        <dbReference type="ChEBI" id="CHEBI:139520"/>
        <dbReference type="ChEBI" id="CHEBI:139521"/>
        <dbReference type="EC" id="1.11.1.7"/>
    </reaction>
</comment>
<feature type="binding site" evidence="16">
    <location>
        <position position="90"/>
    </location>
    <ligand>
        <name>Ca(2+)</name>
        <dbReference type="ChEBI" id="CHEBI:29108"/>
        <label>1</label>
    </ligand>
</feature>
<comment type="function">
    <text evidence="2">Removal of H(2)O(2), oxidation of toxic reductants, biosynthesis and degradation of lignin, suberization, auxin catabolism, response to environmental stresses such as wounding, pathogen attack and oxidative stress. These functions might be dependent on each isozyme/isoform in each plant tissue.</text>
</comment>
<dbReference type="GO" id="GO:0140825">
    <property type="term" value="F:lactoperoxidase activity"/>
    <property type="evidence" value="ECO:0007669"/>
    <property type="project" value="UniProtKB-EC"/>
</dbReference>
<evidence type="ECO:0000256" key="2">
    <source>
        <dbReference type="ARBA" id="ARBA00002322"/>
    </source>
</evidence>
<dbReference type="Pfam" id="PF00141">
    <property type="entry name" value="peroxidase"/>
    <property type="match status" value="1"/>
</dbReference>
<dbReference type="InterPro" id="IPR010255">
    <property type="entry name" value="Haem_peroxidase_sf"/>
</dbReference>
<evidence type="ECO:0000256" key="13">
    <source>
        <dbReference type="ARBA" id="ARBA00023157"/>
    </source>
</evidence>
<keyword evidence="13 18" id="KW-1015">Disulfide bond</keyword>
<dbReference type="GO" id="GO:0006979">
    <property type="term" value="P:response to oxidative stress"/>
    <property type="evidence" value="ECO:0007669"/>
    <property type="project" value="UniProtKB-UniRule"/>
</dbReference>
<dbReference type="EMBL" id="UZAU01000660">
    <property type="status" value="NOT_ANNOTATED_CDS"/>
    <property type="molecule type" value="Genomic_DNA"/>
</dbReference>
<evidence type="ECO:0000256" key="18">
    <source>
        <dbReference type="PIRSR" id="PIRSR600823-5"/>
    </source>
</evidence>
<comment type="cofactor">
    <cofactor evidence="16 19">
        <name>heme b</name>
        <dbReference type="ChEBI" id="CHEBI:60344"/>
    </cofactor>
    <text evidence="16 19">Binds 1 heme b (iron(II)-protoporphyrin IX) group per subunit.</text>
</comment>
<dbReference type="Gramene" id="evm.model.07.1285">
    <property type="protein sequence ID" value="cds.evm.model.07.1285"/>
    <property type="gene ID" value="evm.TU.07.1285"/>
</dbReference>
<evidence type="ECO:0000313" key="22">
    <source>
        <dbReference type="Proteomes" id="UP000596661"/>
    </source>
</evidence>
<dbReference type="InterPro" id="IPR000823">
    <property type="entry name" value="Peroxidase_pln"/>
</dbReference>
<organism evidence="21 22">
    <name type="scientific">Cannabis sativa</name>
    <name type="common">Hemp</name>
    <name type="synonym">Marijuana</name>
    <dbReference type="NCBI Taxonomy" id="3483"/>
    <lineage>
        <taxon>Eukaryota</taxon>
        <taxon>Viridiplantae</taxon>
        <taxon>Streptophyta</taxon>
        <taxon>Embryophyta</taxon>
        <taxon>Tracheophyta</taxon>
        <taxon>Spermatophyta</taxon>
        <taxon>Magnoliopsida</taxon>
        <taxon>eudicotyledons</taxon>
        <taxon>Gunneridae</taxon>
        <taxon>Pentapetalae</taxon>
        <taxon>rosids</taxon>
        <taxon>fabids</taxon>
        <taxon>Rosales</taxon>
        <taxon>Cannabaceae</taxon>
        <taxon>Cannabis</taxon>
    </lineage>
</organism>
<reference evidence="21" key="1">
    <citation type="submission" date="2018-11" db="EMBL/GenBank/DDBJ databases">
        <authorList>
            <person name="Grassa J C."/>
        </authorList>
    </citation>
    <scope>NUCLEOTIDE SEQUENCE [LARGE SCALE GENOMIC DNA]</scope>
</reference>
<dbReference type="AlphaFoldDB" id="A0A803Q219"/>
<evidence type="ECO:0000256" key="17">
    <source>
        <dbReference type="PIRSR" id="PIRSR600823-4"/>
    </source>
</evidence>
<dbReference type="GO" id="GO:0020037">
    <property type="term" value="F:heme binding"/>
    <property type="evidence" value="ECO:0007669"/>
    <property type="project" value="UniProtKB-UniRule"/>
</dbReference>
<evidence type="ECO:0000256" key="10">
    <source>
        <dbReference type="ARBA" id="ARBA00022837"/>
    </source>
</evidence>
<evidence type="ECO:0000256" key="19">
    <source>
        <dbReference type="RuleBase" id="RU362060"/>
    </source>
</evidence>
<feature type="binding site" evidence="16">
    <location>
        <position position="101"/>
    </location>
    <ligand>
        <name>Ca(2+)</name>
        <dbReference type="ChEBI" id="CHEBI:29108"/>
        <label>1</label>
    </ligand>
</feature>
<keyword evidence="12 16" id="KW-0408">Iron</keyword>
<evidence type="ECO:0000313" key="21">
    <source>
        <dbReference type="EnsemblPlants" id="cds.evm.model.07.1285"/>
    </source>
</evidence>
<feature type="binding site" evidence="16">
    <location>
        <position position="83"/>
    </location>
    <ligand>
        <name>Ca(2+)</name>
        <dbReference type="ChEBI" id="CHEBI:29108"/>
        <label>1</label>
    </ligand>
</feature>
<dbReference type="PROSITE" id="PS50873">
    <property type="entry name" value="PEROXIDASE_4"/>
    <property type="match status" value="1"/>
</dbReference>
<dbReference type="SUPFAM" id="SSF48113">
    <property type="entry name" value="Heme-dependent peroxidases"/>
    <property type="match status" value="1"/>
</dbReference>
<dbReference type="InterPro" id="IPR033905">
    <property type="entry name" value="Secretory_peroxidase"/>
</dbReference>
<feature type="binding site" description="axial binding residue" evidence="16">
    <location>
        <position position="203"/>
    </location>
    <ligand>
        <name>heme b</name>
        <dbReference type="ChEBI" id="CHEBI:60344"/>
    </ligand>
    <ligandPart>
        <name>Fe</name>
        <dbReference type="ChEBI" id="CHEBI:18248"/>
    </ligandPart>
</feature>
<dbReference type="PROSITE" id="PS00435">
    <property type="entry name" value="PEROXIDASE_1"/>
    <property type="match status" value="1"/>
</dbReference>
<comment type="similarity">
    <text evidence="19">Belongs to the peroxidase family. Classical plant (class III) peroxidase subfamily.</text>
</comment>
<evidence type="ECO:0000256" key="15">
    <source>
        <dbReference type="PIRSR" id="PIRSR600823-2"/>
    </source>
</evidence>
<feature type="disulfide bond" evidence="18">
    <location>
        <begin position="210"/>
        <end position="242"/>
    </location>
</feature>
<feature type="binding site" evidence="16">
    <location>
        <position position="204"/>
    </location>
    <ligand>
        <name>Ca(2+)</name>
        <dbReference type="ChEBI" id="CHEBI:29108"/>
        <label>2</label>
    </ligand>
</feature>
<keyword evidence="9 19" id="KW-0732">Signal</keyword>
<dbReference type="GO" id="GO:0046872">
    <property type="term" value="F:metal ion binding"/>
    <property type="evidence" value="ECO:0007669"/>
    <property type="project" value="UniProtKB-UniRule"/>
</dbReference>
<feature type="binding site" evidence="16">
    <location>
        <position position="88"/>
    </location>
    <ligand>
        <name>Ca(2+)</name>
        <dbReference type="ChEBI" id="CHEBI:29108"/>
        <label>1</label>
    </ligand>
</feature>
<dbReference type="Gene3D" id="1.10.420.10">
    <property type="entry name" value="Peroxidase, domain 2"/>
    <property type="match status" value="1"/>
</dbReference>
<comment type="subcellular location">
    <subcellularLocation>
        <location evidence="19">Secreted</location>
    </subcellularLocation>
</comment>
<dbReference type="GO" id="GO:0005576">
    <property type="term" value="C:extracellular region"/>
    <property type="evidence" value="ECO:0007669"/>
    <property type="project" value="UniProtKB-SubCell"/>
</dbReference>
<feature type="binding site" evidence="16">
    <location>
        <position position="92"/>
    </location>
    <ligand>
        <name>Ca(2+)</name>
        <dbReference type="ChEBI" id="CHEBI:29108"/>
        <label>1</label>
    </ligand>
</feature>
<name>A0A803Q219_CANSA</name>
<comment type="cofactor">
    <cofactor evidence="16 19">
        <name>Ca(2+)</name>
        <dbReference type="ChEBI" id="CHEBI:29108"/>
    </cofactor>
    <text evidence="16 19">Binds 2 calcium ions per subunit.</text>
</comment>
<protein>
    <recommendedName>
        <fullName evidence="4 19">Peroxidase</fullName>
        <ecNumber evidence="4 19">1.11.1.7</ecNumber>
    </recommendedName>
</protein>
<feature type="binding site" evidence="15">
    <location>
        <position position="173"/>
    </location>
    <ligand>
        <name>substrate</name>
    </ligand>
</feature>
<feature type="site" description="Transition state stabilizer" evidence="17">
    <location>
        <position position="78"/>
    </location>
</feature>